<feature type="compositionally biased region" description="Pro residues" evidence="1">
    <location>
        <begin position="76"/>
        <end position="89"/>
    </location>
</feature>
<feature type="transmembrane region" description="Helical" evidence="2">
    <location>
        <begin position="23"/>
        <end position="42"/>
    </location>
</feature>
<dbReference type="EMBL" id="AOGY02000013">
    <property type="protein sequence ID" value="EMY71560.1"/>
    <property type="molecule type" value="Genomic_DNA"/>
</dbReference>
<dbReference type="Proteomes" id="UP000012227">
    <property type="component" value="Unassembled WGS sequence"/>
</dbReference>
<sequence>MVFKKMIAGFGWFSVQKNKSMEGHFPLIYFFFFLSLLFINCIKDDKKPDRSNTLGLLGIAAGTQTSTGSDDDQVLPPIPPIVGPPAGPGGPLNPPILNDIQAQVINAPNEDDPFKKLGKVFIDNITFQLPVHSQTTITSYVGRRNMKIDNDGNVSNALHYSTKTPSNAINGVIQFSFLINSDLKLKIILLARNEFGSSFKEVTFSHNRSCSNANLFPTTIGDCEDHCIKALTNEDGKMEFQSKYKHDNLDFLNMDIIGIDPLDEHDLTYYRYFFYNGNAPLPLGSTSVSTKIREFGENYTCMLLSSEVIEEKNNILNHRHLEGLIRIE</sequence>
<evidence type="ECO:0000313" key="4">
    <source>
        <dbReference type="Proteomes" id="UP000012227"/>
    </source>
</evidence>
<dbReference type="AlphaFoldDB" id="N1WDX0"/>
<evidence type="ECO:0000313" key="3">
    <source>
        <dbReference type="EMBL" id="EMY71560.1"/>
    </source>
</evidence>
<keyword evidence="2" id="KW-0812">Transmembrane</keyword>
<feature type="region of interest" description="Disordered" evidence="1">
    <location>
        <begin position="65"/>
        <end position="89"/>
    </location>
</feature>
<keyword evidence="2" id="KW-0472">Membrane</keyword>
<evidence type="ECO:0000256" key="2">
    <source>
        <dbReference type="SAM" id="Phobius"/>
    </source>
</evidence>
<keyword evidence="2" id="KW-1133">Transmembrane helix</keyword>
<accession>N1WDX0</accession>
<organism evidence="3 4">
    <name type="scientific">Leptospira vanthielii serovar Holland str. Waz Holland = ATCC 700522</name>
    <dbReference type="NCBI Taxonomy" id="1218591"/>
    <lineage>
        <taxon>Bacteria</taxon>
        <taxon>Pseudomonadati</taxon>
        <taxon>Spirochaetota</taxon>
        <taxon>Spirochaetia</taxon>
        <taxon>Leptospirales</taxon>
        <taxon>Leptospiraceae</taxon>
        <taxon>Leptospira</taxon>
    </lineage>
</organism>
<comment type="caution">
    <text evidence="3">The sequence shown here is derived from an EMBL/GenBank/DDBJ whole genome shotgun (WGS) entry which is preliminary data.</text>
</comment>
<gene>
    <name evidence="3" type="ORF">LEP1GSC199_1503</name>
</gene>
<protein>
    <submittedName>
        <fullName evidence="3">Uncharacterized protein</fullName>
    </submittedName>
</protein>
<name>N1WDX0_9LEPT</name>
<reference evidence="3 4" key="1">
    <citation type="submission" date="2013-03" db="EMBL/GenBank/DDBJ databases">
        <authorList>
            <person name="Harkins D.M."/>
            <person name="Durkin A.S."/>
            <person name="Brinkac L.M."/>
            <person name="Haft D.H."/>
            <person name="Selengut J.D."/>
            <person name="Sanka R."/>
            <person name="DePew J."/>
            <person name="Purushe J."/>
            <person name="Galloway R.L."/>
            <person name="Vinetz J.M."/>
            <person name="Sutton G.G."/>
            <person name="Nierman W.C."/>
            <person name="Fouts D.E."/>
        </authorList>
    </citation>
    <scope>NUCLEOTIDE SEQUENCE [LARGE SCALE GENOMIC DNA]</scope>
    <source>
        <strain evidence="3 4">Waz Holland</strain>
    </source>
</reference>
<evidence type="ECO:0000256" key="1">
    <source>
        <dbReference type="SAM" id="MobiDB-lite"/>
    </source>
</evidence>
<proteinExistence type="predicted"/>